<dbReference type="GO" id="GO:0035556">
    <property type="term" value="P:intracellular signal transduction"/>
    <property type="evidence" value="ECO:0007669"/>
    <property type="project" value="InterPro"/>
</dbReference>
<feature type="transmembrane region" description="Helical" evidence="1">
    <location>
        <begin position="12"/>
        <end position="33"/>
    </location>
</feature>
<dbReference type="InterPro" id="IPR050697">
    <property type="entry name" value="Adenylyl/Guanylyl_Cyclase_3/4"/>
</dbReference>
<dbReference type="InterPro" id="IPR029787">
    <property type="entry name" value="Nucleotide_cyclase"/>
</dbReference>
<feature type="transmembrane region" description="Helical" evidence="1">
    <location>
        <begin position="39"/>
        <end position="59"/>
    </location>
</feature>
<keyword evidence="1" id="KW-0812">Transmembrane</keyword>
<dbReference type="SUPFAM" id="SSF55073">
    <property type="entry name" value="Nucleotide cyclase"/>
    <property type="match status" value="1"/>
</dbReference>
<feature type="domain" description="Guanylate cyclase" evidence="2">
    <location>
        <begin position="176"/>
        <end position="308"/>
    </location>
</feature>
<dbReference type="EMBL" id="BDFD01000010">
    <property type="protein sequence ID" value="GAV20436.1"/>
    <property type="molecule type" value="Genomic_DNA"/>
</dbReference>
<sequence>MKKPVRFVYVEQASYSLIGFIPYLLAYCLVLYLEIEVTTTVLLVALAALVAQLTGYMCIRKFGKQLKSVRDKTALVVMADHKHSIEVDENTPDELAGIVHHFNTMMAESERSAKNFQEMTTKMMLYARDIEHYQQRLREEGEQRHRLSRYIDHNLADKIMNNKEDTPLQNSRQEATILFADIRSFTSISEHMKPEEVIGMLNSYFDAMVKIIFQHNGVLDKFVGDELMAIFGLLGKPEEGPSNALHAAIDMQARCRSLMSEFSLKGYPVFEVGIGVNTGDVVVGNVGSRNRMDYTVIGDTVNVAARLEQMAEGQSIIVGEQTYNYCQSHIRMQPKGEIKVKNRSAAVKCFQVSKRALIEQ</sequence>
<reference evidence="3 4" key="1">
    <citation type="journal article" date="2017" name="Arch. Microbiol.">
        <title>Mariprofundus micogutta sp. nov., a novel iron-oxidizing zetaproteobacterium isolated from a deep-sea hydrothermal field at the Bayonnaise knoll of the Izu-Ogasawara arc, and a description of Mariprofundales ord. nov. and Zetaproteobacteria classis nov.</title>
        <authorList>
            <person name="Makita H."/>
            <person name="Tanaka E."/>
            <person name="Mitsunobu S."/>
            <person name="Miyazaki M."/>
            <person name="Nunoura T."/>
            <person name="Uematsu K."/>
            <person name="Takaki Y."/>
            <person name="Nishi S."/>
            <person name="Shimamura S."/>
            <person name="Takai K."/>
        </authorList>
    </citation>
    <scope>NUCLEOTIDE SEQUENCE [LARGE SCALE GENOMIC DNA]</scope>
    <source>
        <strain evidence="3 4">ET2</strain>
    </source>
</reference>
<dbReference type="CDD" id="cd07302">
    <property type="entry name" value="CHD"/>
    <property type="match status" value="1"/>
</dbReference>
<dbReference type="Proteomes" id="UP000231632">
    <property type="component" value="Unassembled WGS sequence"/>
</dbReference>
<dbReference type="STRING" id="1921010.MMIC_P1401"/>
<dbReference type="GO" id="GO:0009190">
    <property type="term" value="P:cyclic nucleotide biosynthetic process"/>
    <property type="evidence" value="ECO:0007669"/>
    <property type="project" value="InterPro"/>
</dbReference>
<dbReference type="PROSITE" id="PS50125">
    <property type="entry name" value="GUANYLATE_CYCLASE_2"/>
    <property type="match status" value="1"/>
</dbReference>
<keyword evidence="1" id="KW-1133">Transmembrane helix</keyword>
<keyword evidence="1" id="KW-0472">Membrane</keyword>
<dbReference type="AlphaFoldDB" id="A0A1L8CNE6"/>
<evidence type="ECO:0000256" key="1">
    <source>
        <dbReference type="SAM" id="Phobius"/>
    </source>
</evidence>
<gene>
    <name evidence="3" type="ORF">MMIC_P1401</name>
</gene>
<dbReference type="GO" id="GO:0004016">
    <property type="term" value="F:adenylate cyclase activity"/>
    <property type="evidence" value="ECO:0007669"/>
    <property type="project" value="UniProtKB-ARBA"/>
</dbReference>
<proteinExistence type="predicted"/>
<dbReference type="Pfam" id="PF00211">
    <property type="entry name" value="Guanylate_cyc"/>
    <property type="match status" value="1"/>
</dbReference>
<evidence type="ECO:0000313" key="4">
    <source>
        <dbReference type="Proteomes" id="UP000231632"/>
    </source>
</evidence>
<evidence type="ECO:0000259" key="2">
    <source>
        <dbReference type="PROSITE" id="PS50125"/>
    </source>
</evidence>
<dbReference type="OrthoDB" id="5289658at2"/>
<organism evidence="3 4">
    <name type="scientific">Mariprofundus micogutta</name>
    <dbReference type="NCBI Taxonomy" id="1921010"/>
    <lineage>
        <taxon>Bacteria</taxon>
        <taxon>Pseudomonadati</taxon>
        <taxon>Pseudomonadota</taxon>
        <taxon>Candidatius Mariprofundia</taxon>
        <taxon>Mariprofundales</taxon>
        <taxon>Mariprofundaceae</taxon>
        <taxon>Mariprofundus</taxon>
    </lineage>
</organism>
<dbReference type="RefSeq" id="WP_072659746.1">
    <property type="nucleotide sequence ID" value="NZ_BDFD01000010.1"/>
</dbReference>
<comment type="caution">
    <text evidence="3">The sequence shown here is derived from an EMBL/GenBank/DDBJ whole genome shotgun (WGS) entry which is preliminary data.</text>
</comment>
<protein>
    <submittedName>
        <fullName evidence="3">Adenylate cyclase 1</fullName>
    </submittedName>
</protein>
<evidence type="ECO:0000313" key="3">
    <source>
        <dbReference type="EMBL" id="GAV20436.1"/>
    </source>
</evidence>
<keyword evidence="4" id="KW-1185">Reference proteome</keyword>
<dbReference type="PANTHER" id="PTHR43081">
    <property type="entry name" value="ADENYLATE CYCLASE, TERMINAL-DIFFERENTIATION SPECIFIC-RELATED"/>
    <property type="match status" value="1"/>
</dbReference>
<dbReference type="InterPro" id="IPR001054">
    <property type="entry name" value="A/G_cyclase"/>
</dbReference>
<name>A0A1L8CNE6_9PROT</name>
<dbReference type="PANTHER" id="PTHR43081:SF1">
    <property type="entry name" value="ADENYLATE CYCLASE, TERMINAL-DIFFERENTIATION SPECIFIC"/>
    <property type="match status" value="1"/>
</dbReference>
<dbReference type="SMART" id="SM00044">
    <property type="entry name" value="CYCc"/>
    <property type="match status" value="1"/>
</dbReference>
<accession>A0A1L8CNE6</accession>
<dbReference type="Gene3D" id="3.30.70.1230">
    <property type="entry name" value="Nucleotide cyclase"/>
    <property type="match status" value="1"/>
</dbReference>